<dbReference type="STRING" id="1993.SAMN04489713_111123"/>
<organism evidence="1 2">
    <name type="scientific">Actinomadura madurae</name>
    <dbReference type="NCBI Taxonomy" id="1993"/>
    <lineage>
        <taxon>Bacteria</taxon>
        <taxon>Bacillati</taxon>
        <taxon>Actinomycetota</taxon>
        <taxon>Actinomycetes</taxon>
        <taxon>Streptosporangiales</taxon>
        <taxon>Thermomonosporaceae</taxon>
        <taxon>Actinomadura</taxon>
    </lineage>
</organism>
<proteinExistence type="predicted"/>
<reference evidence="1 2" key="1">
    <citation type="submission" date="2016-10" db="EMBL/GenBank/DDBJ databases">
        <authorList>
            <person name="de Groot N.N."/>
        </authorList>
    </citation>
    <scope>NUCLEOTIDE SEQUENCE [LARGE SCALE GENOMIC DNA]</scope>
    <source>
        <strain evidence="1 2">DSM 43067</strain>
    </source>
</reference>
<sequence>MTALGTSLMEPANALSSLPAVAGPVWFETTGRPFVLPMQVPVSSALMVAALYREGGCVSPDDLATAEDVCGQIAVTLTNDGMVTIERVAEDIECGRIENPDWLAFCRRRVAEVTSDGSVR</sequence>
<dbReference type="InParanoid" id="A0A1I5M209"/>
<evidence type="ECO:0000313" key="2">
    <source>
        <dbReference type="Proteomes" id="UP000183413"/>
    </source>
</evidence>
<protein>
    <submittedName>
        <fullName evidence="1">Uncharacterized protein</fullName>
    </submittedName>
</protein>
<dbReference type="EMBL" id="FOVH01000011">
    <property type="protein sequence ID" value="SFP03530.1"/>
    <property type="molecule type" value="Genomic_DNA"/>
</dbReference>
<evidence type="ECO:0000313" key="1">
    <source>
        <dbReference type="EMBL" id="SFP03530.1"/>
    </source>
</evidence>
<name>A0A1I5M209_9ACTN</name>
<gene>
    <name evidence="1" type="ORF">SAMN04489713_111123</name>
</gene>
<accession>A0A1I5M209</accession>
<dbReference type="Proteomes" id="UP000183413">
    <property type="component" value="Unassembled WGS sequence"/>
</dbReference>
<dbReference type="RefSeq" id="WP_075022806.1">
    <property type="nucleotide sequence ID" value="NZ_FOVH01000011.1"/>
</dbReference>
<keyword evidence="2" id="KW-1185">Reference proteome</keyword>
<dbReference type="AlphaFoldDB" id="A0A1I5M209"/>